<protein>
    <submittedName>
        <fullName evidence="2">Uncharacterized protein</fullName>
    </submittedName>
</protein>
<name>A0A9D3PY33_MEGAT</name>
<feature type="compositionally biased region" description="Polar residues" evidence="1">
    <location>
        <begin position="1"/>
        <end position="15"/>
    </location>
</feature>
<dbReference type="Proteomes" id="UP001046870">
    <property type="component" value="Chromosome 9"/>
</dbReference>
<comment type="caution">
    <text evidence="2">The sequence shown here is derived from an EMBL/GenBank/DDBJ whole genome shotgun (WGS) entry which is preliminary data.</text>
</comment>
<sequence>MSFRTSQTDTVNSVRTGERVGGSRFHSSRNAAEGRARRLGSPRGDRVLDRVLVPVSHEGGRSSANKQGKPSPPVLLTACFRGARYRGISGLWESEELAGSACYARSIAFRDVE</sequence>
<organism evidence="2 3">
    <name type="scientific">Megalops atlanticus</name>
    <name type="common">Tarpon</name>
    <name type="synonym">Clupea gigantea</name>
    <dbReference type="NCBI Taxonomy" id="7932"/>
    <lineage>
        <taxon>Eukaryota</taxon>
        <taxon>Metazoa</taxon>
        <taxon>Chordata</taxon>
        <taxon>Craniata</taxon>
        <taxon>Vertebrata</taxon>
        <taxon>Euteleostomi</taxon>
        <taxon>Actinopterygii</taxon>
        <taxon>Neopterygii</taxon>
        <taxon>Teleostei</taxon>
        <taxon>Elopiformes</taxon>
        <taxon>Megalopidae</taxon>
        <taxon>Megalops</taxon>
    </lineage>
</organism>
<evidence type="ECO:0000313" key="3">
    <source>
        <dbReference type="Proteomes" id="UP001046870"/>
    </source>
</evidence>
<evidence type="ECO:0000313" key="2">
    <source>
        <dbReference type="EMBL" id="KAG7471303.1"/>
    </source>
</evidence>
<feature type="region of interest" description="Disordered" evidence="1">
    <location>
        <begin position="1"/>
        <end position="44"/>
    </location>
</feature>
<dbReference type="EMBL" id="JAFDVH010000009">
    <property type="protein sequence ID" value="KAG7471303.1"/>
    <property type="molecule type" value="Genomic_DNA"/>
</dbReference>
<reference evidence="2" key="1">
    <citation type="submission" date="2021-01" db="EMBL/GenBank/DDBJ databases">
        <authorList>
            <person name="Zahm M."/>
            <person name="Roques C."/>
            <person name="Cabau C."/>
            <person name="Klopp C."/>
            <person name="Donnadieu C."/>
            <person name="Jouanno E."/>
            <person name="Lampietro C."/>
            <person name="Louis A."/>
            <person name="Herpin A."/>
            <person name="Echchiki A."/>
            <person name="Berthelot C."/>
            <person name="Parey E."/>
            <person name="Roest-Crollius H."/>
            <person name="Braasch I."/>
            <person name="Postlethwait J."/>
            <person name="Bobe J."/>
            <person name="Montfort J."/>
            <person name="Bouchez O."/>
            <person name="Begum T."/>
            <person name="Mejri S."/>
            <person name="Adams A."/>
            <person name="Chen W.-J."/>
            <person name="Guiguen Y."/>
        </authorList>
    </citation>
    <scope>NUCLEOTIDE SEQUENCE</scope>
    <source>
        <strain evidence="2">YG-15Mar2019-1</strain>
        <tissue evidence="2">Brain</tissue>
    </source>
</reference>
<proteinExistence type="predicted"/>
<feature type="region of interest" description="Disordered" evidence="1">
    <location>
        <begin position="54"/>
        <end position="73"/>
    </location>
</feature>
<gene>
    <name evidence="2" type="ORF">MATL_G00123130</name>
</gene>
<evidence type="ECO:0000256" key="1">
    <source>
        <dbReference type="SAM" id="MobiDB-lite"/>
    </source>
</evidence>
<keyword evidence="3" id="KW-1185">Reference proteome</keyword>
<dbReference type="AlphaFoldDB" id="A0A9D3PY33"/>
<accession>A0A9D3PY33</accession>